<dbReference type="OrthoDB" id="6004433at2"/>
<name>A0A0R3MS69_9BRAD</name>
<dbReference type="Proteomes" id="UP000051660">
    <property type="component" value="Unassembled WGS sequence"/>
</dbReference>
<proteinExistence type="predicted"/>
<evidence type="ECO:0000313" key="1">
    <source>
        <dbReference type="EMBL" id="KRR20464.1"/>
    </source>
</evidence>
<comment type="caution">
    <text evidence="1">The sequence shown here is derived from an EMBL/GenBank/DDBJ whole genome shotgun (WGS) entry which is preliminary data.</text>
</comment>
<dbReference type="AlphaFoldDB" id="A0A0R3MS69"/>
<evidence type="ECO:0000313" key="2">
    <source>
        <dbReference type="Proteomes" id="UP000051660"/>
    </source>
</evidence>
<sequence>MAIVLLAAGLAGCGAVDALVDGFKHAKAVETDLAQTIGIRPAVGFNWNNGRLTTVSVTFPKLIEDKPLREVAEAARAAVGKQFKQRADNVVLSFSVGPTATTTAQAIQPQATN</sequence>
<gene>
    <name evidence="1" type="ORF">CQ14_27380</name>
</gene>
<dbReference type="EMBL" id="LLYB01000087">
    <property type="protein sequence ID" value="KRR20464.1"/>
    <property type="molecule type" value="Genomic_DNA"/>
</dbReference>
<organism evidence="1 2">
    <name type="scientific">Bradyrhizobium lablabi</name>
    <dbReference type="NCBI Taxonomy" id="722472"/>
    <lineage>
        <taxon>Bacteria</taxon>
        <taxon>Pseudomonadati</taxon>
        <taxon>Pseudomonadota</taxon>
        <taxon>Alphaproteobacteria</taxon>
        <taxon>Hyphomicrobiales</taxon>
        <taxon>Nitrobacteraceae</taxon>
        <taxon>Bradyrhizobium</taxon>
    </lineage>
</organism>
<accession>A0A0R3MS69</accession>
<protein>
    <submittedName>
        <fullName evidence="1">Uncharacterized protein</fullName>
    </submittedName>
</protein>
<reference evidence="1 2" key="1">
    <citation type="submission" date="2014-03" db="EMBL/GenBank/DDBJ databases">
        <title>Bradyrhizobium valentinum sp. nov., isolated from effective nodules of Lupinus mariae-josephae, a lupine endemic of basic-lime soils in Eastern Spain.</title>
        <authorList>
            <person name="Duran D."/>
            <person name="Rey L."/>
            <person name="Navarro A."/>
            <person name="Busquets A."/>
            <person name="Imperial J."/>
            <person name="Ruiz-Argueso T."/>
        </authorList>
    </citation>
    <scope>NUCLEOTIDE SEQUENCE [LARGE SCALE GENOMIC DNA]</scope>
    <source>
        <strain evidence="1 2">CCBAU 23086</strain>
    </source>
</reference>